<evidence type="ECO:0000313" key="2">
    <source>
        <dbReference type="Proteomes" id="UP000504634"/>
    </source>
</evidence>
<gene>
    <name evidence="3" type="primary">LOC115634536</name>
</gene>
<proteinExistence type="predicted"/>
<dbReference type="OrthoDB" id="7849464at2759"/>
<dbReference type="PANTHER" id="PTHR20977:SF0">
    <property type="entry name" value="AT13385P-RELATED"/>
    <property type="match status" value="1"/>
</dbReference>
<keyword evidence="2" id="KW-1185">Reference proteome</keyword>
<evidence type="ECO:0000313" key="3">
    <source>
        <dbReference type="RefSeq" id="XP_030388206.1"/>
    </source>
</evidence>
<sequence>MFRIVLAKILGTNSKAPQLRHSSCGGSSRSDKPKGCGAAKATPASGSSAGKRDAVKKSESKGRGAKAKDKEFKCETRVYCQPKPDCEGTKFVSMWEPPPNLPEPYPFQHHPTLIQCCEPGCKAPLPRFDEMYYHPSCKQRQYQMTWVECPEFLVRKRKTCCYEKLEAIKAERRVRSRREASGCAPSTACARKGQNDKCPQLALMQGCRSGRRPPKCGRTRRKSCCRKLCAPLPSYSECKKPELADLPTPPIECFCRSKIADCQVLEYGQYVKKYKLRGPCPSTKKSAKRC</sequence>
<dbReference type="InterPro" id="IPR006611">
    <property type="entry name" value="DUF1431_DROsp"/>
</dbReference>
<organism evidence="2 3">
    <name type="scientific">Drosophila lebanonensis</name>
    <name type="common">Fruit fly</name>
    <name type="synonym">Scaptodrosophila lebanonensis</name>
    <dbReference type="NCBI Taxonomy" id="7225"/>
    <lineage>
        <taxon>Eukaryota</taxon>
        <taxon>Metazoa</taxon>
        <taxon>Ecdysozoa</taxon>
        <taxon>Arthropoda</taxon>
        <taxon>Hexapoda</taxon>
        <taxon>Insecta</taxon>
        <taxon>Pterygota</taxon>
        <taxon>Neoptera</taxon>
        <taxon>Endopterygota</taxon>
        <taxon>Diptera</taxon>
        <taxon>Brachycera</taxon>
        <taxon>Muscomorpha</taxon>
        <taxon>Ephydroidea</taxon>
        <taxon>Drosophilidae</taxon>
        <taxon>Scaptodrosophila</taxon>
    </lineage>
</organism>
<name>A0A6J2UIG6_DROLE</name>
<evidence type="ECO:0000256" key="1">
    <source>
        <dbReference type="SAM" id="MobiDB-lite"/>
    </source>
</evidence>
<dbReference type="Pfam" id="PF07248">
    <property type="entry name" value="DUF1431"/>
    <property type="match status" value="1"/>
</dbReference>
<accession>A0A6J2UIG6</accession>
<dbReference type="RefSeq" id="XP_030388206.1">
    <property type="nucleotide sequence ID" value="XM_030532346.1"/>
</dbReference>
<feature type="compositionally biased region" description="Basic and acidic residues" evidence="1">
    <location>
        <begin position="50"/>
        <end position="66"/>
    </location>
</feature>
<dbReference type="GeneID" id="115634536"/>
<protein>
    <submittedName>
        <fullName evidence="3">Uncharacterized protein LOC115634536</fullName>
    </submittedName>
</protein>
<dbReference type="PANTHER" id="PTHR20977">
    <property type="entry name" value="AT13385P-RELATED"/>
    <property type="match status" value="1"/>
</dbReference>
<feature type="region of interest" description="Disordered" evidence="1">
    <location>
        <begin position="16"/>
        <end position="66"/>
    </location>
</feature>
<reference evidence="3" key="1">
    <citation type="submission" date="2025-08" db="UniProtKB">
        <authorList>
            <consortium name="RefSeq"/>
        </authorList>
    </citation>
    <scope>IDENTIFICATION</scope>
    <source>
        <strain evidence="3">11010-0011.00</strain>
        <tissue evidence="3">Whole body</tissue>
    </source>
</reference>
<dbReference type="AlphaFoldDB" id="A0A6J2UIG6"/>
<dbReference type="SMART" id="SM00689">
    <property type="entry name" value="DM6"/>
    <property type="match status" value="1"/>
</dbReference>
<dbReference type="Proteomes" id="UP000504634">
    <property type="component" value="Unplaced"/>
</dbReference>
<feature type="compositionally biased region" description="Polar residues" evidence="1">
    <location>
        <begin position="16"/>
        <end position="28"/>
    </location>
</feature>